<accession>A0ABY6CF48</accession>
<evidence type="ECO:0000313" key="2">
    <source>
        <dbReference type="EMBL" id="UXN70860.1"/>
    </source>
</evidence>
<dbReference type="RefSeq" id="WP_262170124.1">
    <property type="nucleotide sequence ID" value="NZ_CP104965.1"/>
</dbReference>
<protein>
    <submittedName>
        <fullName evidence="2">Uncharacterized protein</fullName>
    </submittedName>
</protein>
<feature type="region of interest" description="Disordered" evidence="1">
    <location>
        <begin position="1"/>
        <end position="21"/>
    </location>
</feature>
<evidence type="ECO:0000256" key="1">
    <source>
        <dbReference type="SAM" id="MobiDB-lite"/>
    </source>
</evidence>
<keyword evidence="3" id="KW-1185">Reference proteome</keyword>
<dbReference type="Proteomes" id="UP001061862">
    <property type="component" value="Chromosome"/>
</dbReference>
<reference evidence="2 3" key="1">
    <citation type="submission" date="2022-09" db="EMBL/GenBank/DDBJ databases">
        <title>Interaction between co-microsymbionts with complementary sets of symbiotic genes in legume-rhizobium systems.</title>
        <authorList>
            <person name="Safronova V."/>
            <person name="Sazanova A."/>
            <person name="Afonin A."/>
            <person name="Chirak E."/>
        </authorList>
    </citation>
    <scope>NUCLEOTIDE SEQUENCE [LARGE SCALE GENOMIC DNA]</scope>
    <source>
        <strain evidence="2 3">A18/4-1</strain>
    </source>
</reference>
<organism evidence="2 3">
    <name type="scientific">Devosia neptuniae</name>
    <dbReference type="NCBI Taxonomy" id="191302"/>
    <lineage>
        <taxon>Bacteria</taxon>
        <taxon>Pseudomonadati</taxon>
        <taxon>Pseudomonadota</taxon>
        <taxon>Alphaproteobacteria</taxon>
        <taxon>Hyphomicrobiales</taxon>
        <taxon>Devosiaceae</taxon>
        <taxon>Devosia</taxon>
    </lineage>
</organism>
<name>A0ABY6CF48_9HYPH</name>
<evidence type="ECO:0000313" key="3">
    <source>
        <dbReference type="Proteomes" id="UP001061862"/>
    </source>
</evidence>
<sequence length="68" mass="7296">MKTAKPDESPPTALQRREEQVARIQKAAGAAVIKSYSPRDVEMDVGTVVCALLDRIEALEGREAGSGK</sequence>
<dbReference type="EMBL" id="CP104965">
    <property type="protein sequence ID" value="UXN70860.1"/>
    <property type="molecule type" value="Genomic_DNA"/>
</dbReference>
<gene>
    <name evidence="2" type="ORF">N8A98_06650</name>
</gene>
<proteinExistence type="predicted"/>